<dbReference type="AlphaFoldDB" id="A0A1H2T8A8"/>
<sequence>MNVWESLIATFVLACVLPLSAMAEKNILNAYAMARELQGAEMVYSAIAELTLSGQAAPTSVEEGGMRYQVVQISYEAPSQAGCSTGYQVEIDAGNGPLVASQIPRCDTSLFSH</sequence>
<accession>A0A1H2T8A8</accession>
<reference evidence="2" key="1">
    <citation type="submission" date="2016-10" db="EMBL/GenBank/DDBJ databases">
        <authorList>
            <person name="Varghese N."/>
        </authorList>
    </citation>
    <scope>NUCLEOTIDE SEQUENCE [LARGE SCALE GENOMIC DNA]</scope>
    <source>
        <strain evidence="2">DSM 12489</strain>
    </source>
</reference>
<protein>
    <submittedName>
        <fullName evidence="1">Uncharacterized protein</fullName>
    </submittedName>
</protein>
<dbReference type="STRING" id="89784.SAMN04489725_10598"/>
<dbReference type="EMBL" id="FNOJ01000005">
    <property type="protein sequence ID" value="SDW39499.1"/>
    <property type="molecule type" value="Genomic_DNA"/>
</dbReference>
<dbReference type="RefSeq" id="WP_040289246.1">
    <property type="nucleotide sequence ID" value="NZ_FNOJ01000005.1"/>
</dbReference>
<organism evidence="1 2">
    <name type="scientific">Alicyclobacillus hesperidum</name>
    <dbReference type="NCBI Taxonomy" id="89784"/>
    <lineage>
        <taxon>Bacteria</taxon>
        <taxon>Bacillati</taxon>
        <taxon>Bacillota</taxon>
        <taxon>Bacilli</taxon>
        <taxon>Bacillales</taxon>
        <taxon>Alicyclobacillaceae</taxon>
        <taxon>Alicyclobacillus</taxon>
    </lineage>
</organism>
<keyword evidence="2" id="KW-1185">Reference proteome</keyword>
<proteinExistence type="predicted"/>
<name>A0A1H2T8A8_9BACL</name>
<evidence type="ECO:0000313" key="1">
    <source>
        <dbReference type="EMBL" id="SDW39499.1"/>
    </source>
</evidence>
<gene>
    <name evidence="1" type="ORF">SAMN04489725_10598</name>
</gene>
<evidence type="ECO:0000313" key="2">
    <source>
        <dbReference type="Proteomes" id="UP000182589"/>
    </source>
</evidence>
<dbReference type="Proteomes" id="UP000182589">
    <property type="component" value="Unassembled WGS sequence"/>
</dbReference>